<dbReference type="SUPFAM" id="SSF53187">
    <property type="entry name" value="Zn-dependent exopeptidases"/>
    <property type="match status" value="1"/>
</dbReference>
<organism evidence="9 10">
    <name type="scientific">Aliicoccus persicus</name>
    <dbReference type="NCBI Taxonomy" id="930138"/>
    <lineage>
        <taxon>Bacteria</taxon>
        <taxon>Bacillati</taxon>
        <taxon>Bacillota</taxon>
        <taxon>Bacilli</taxon>
        <taxon>Bacillales</taxon>
        <taxon>Staphylococcaceae</taxon>
        <taxon>Aliicoccus</taxon>
    </lineage>
</organism>
<evidence type="ECO:0000256" key="2">
    <source>
        <dbReference type="ARBA" id="ARBA00005988"/>
    </source>
</evidence>
<dbReference type="GO" id="GO:0006508">
    <property type="term" value="P:proteolysis"/>
    <property type="evidence" value="ECO:0007669"/>
    <property type="project" value="UniProtKB-KW"/>
</dbReference>
<dbReference type="Pfam" id="PF00246">
    <property type="entry name" value="Peptidase_M14"/>
    <property type="match status" value="1"/>
</dbReference>
<dbReference type="AlphaFoldDB" id="A0A921B5U6"/>
<evidence type="ECO:0000313" key="10">
    <source>
        <dbReference type="Proteomes" id="UP000763505"/>
    </source>
</evidence>
<keyword evidence="4" id="KW-0378">Hydrolase</keyword>
<dbReference type="Gene3D" id="3.40.630.10">
    <property type="entry name" value="Zn peptidases"/>
    <property type="match status" value="1"/>
</dbReference>
<evidence type="ECO:0000313" key="9">
    <source>
        <dbReference type="EMBL" id="HJE19237.1"/>
    </source>
</evidence>
<sequence length="761" mass="86091">MSDEQMIPLSVLRSYSPHPDKLDLTGLTQDEITHGIRSSKLPDYIRYKQYLTDTNEAVAQLAEMIIQFAVNLGLDPDQTLDWARKLQQALPQSEFDSWVATLLDGGPSIFMNTLSELQTTYPNGAVGVALVRETDPAKIYVWNGTAWEDFGDYQGIEIKDNSLTSVKYADKSVTADKVSFLKTGINKFNGEYKNVAILAYDETTADLVEQTDALTAIIPIIGGKTYYFAQDGGNRKRLGWHKTKPTVGSPIDYYIGDMPAGPFSETAPIDATHLIYTVSSNEGSPDIQLQITEDKSYPFFVGYDFLSISNVSQLENKLSELNILKKTSLGTLYGNKPLLKIDYNTREIIIPTGSRMFYDGIRTVLNTTTLSFEDNIDLHPMALIFLVSSSTLKLHYINGWTQMEDDAILLGIINPIRPEIYGIDIENCEINGRMYTHSQTVKLIEDKVYSYILDDITGIYEKPLNLANVSAGQSFVLEGSTVDDIYDIYDDLVARYPNYVTKTLLGNDLTGLPIFQYKFTSPDIDNQSDYPYKKLKILLTSAIHGYEQGSAWCLAQFFKDLCYNYQEKPQLEFMRWNADFVVVPIVNPWGYNNNSRKNSNGVDLNRNFPGWWSQTDPESEYYGGPSAGSELETQLLMDVIDSNTDAEWFIDYHNIASGYPLYYIYDEKASRIAFNTVKTLTRKWKEDYQNAPQDETMLGYIKTGVYASSAYYAIMEHNMQSFVFETPWQMPFASAKYDKTTIETGVEAFGNTLVTVFKSLK</sequence>
<name>A0A921B5U6_9STAP</name>
<keyword evidence="5" id="KW-0862">Zinc</keyword>
<evidence type="ECO:0000256" key="7">
    <source>
        <dbReference type="PROSITE-ProRule" id="PRU01379"/>
    </source>
</evidence>
<dbReference type="InterPro" id="IPR000834">
    <property type="entry name" value="Peptidase_M14"/>
</dbReference>
<feature type="domain" description="Peptidase M14" evidence="8">
    <location>
        <begin position="478"/>
        <end position="756"/>
    </location>
</feature>
<dbReference type="PANTHER" id="PTHR11705">
    <property type="entry name" value="PROTEASE FAMILY M14 CARBOXYPEPTIDASE A,B"/>
    <property type="match status" value="1"/>
</dbReference>
<protein>
    <submittedName>
        <fullName evidence="9">M14 family metallopeptidase</fullName>
    </submittedName>
</protein>
<dbReference type="Proteomes" id="UP000763505">
    <property type="component" value="Unassembled WGS sequence"/>
</dbReference>
<evidence type="ECO:0000259" key="8">
    <source>
        <dbReference type="PROSITE" id="PS52035"/>
    </source>
</evidence>
<evidence type="ECO:0000256" key="3">
    <source>
        <dbReference type="ARBA" id="ARBA00022670"/>
    </source>
</evidence>
<comment type="similarity">
    <text evidence="2 7">Belongs to the peptidase M14 family.</text>
</comment>
<dbReference type="GO" id="GO:0005615">
    <property type="term" value="C:extracellular space"/>
    <property type="evidence" value="ECO:0007669"/>
    <property type="project" value="TreeGrafter"/>
</dbReference>
<evidence type="ECO:0000256" key="6">
    <source>
        <dbReference type="ARBA" id="ARBA00023049"/>
    </source>
</evidence>
<comment type="caution">
    <text evidence="9">The sequence shown here is derived from an EMBL/GenBank/DDBJ whole genome shotgun (WGS) entry which is preliminary data.</text>
</comment>
<feature type="active site" description="Proton donor/acceptor" evidence="7">
    <location>
        <position position="725"/>
    </location>
</feature>
<dbReference type="GO" id="GO:0008270">
    <property type="term" value="F:zinc ion binding"/>
    <property type="evidence" value="ECO:0007669"/>
    <property type="project" value="InterPro"/>
</dbReference>
<dbReference type="PROSITE" id="PS52035">
    <property type="entry name" value="PEPTIDASE_M14"/>
    <property type="match status" value="1"/>
</dbReference>
<evidence type="ECO:0000256" key="1">
    <source>
        <dbReference type="ARBA" id="ARBA00001947"/>
    </source>
</evidence>
<gene>
    <name evidence="9" type="ORF">K8V35_02665</name>
</gene>
<accession>A0A921B5U6</accession>
<dbReference type="PANTHER" id="PTHR11705:SF143">
    <property type="entry name" value="SLL0236 PROTEIN"/>
    <property type="match status" value="1"/>
</dbReference>
<dbReference type="CDD" id="cd00596">
    <property type="entry name" value="Peptidase_M14_like"/>
    <property type="match status" value="1"/>
</dbReference>
<dbReference type="EMBL" id="DYYI01000024">
    <property type="protein sequence ID" value="HJE19237.1"/>
    <property type="molecule type" value="Genomic_DNA"/>
</dbReference>
<reference evidence="9" key="1">
    <citation type="journal article" date="2021" name="PeerJ">
        <title>Extensive microbial diversity within the chicken gut microbiome revealed by metagenomics and culture.</title>
        <authorList>
            <person name="Gilroy R."/>
            <person name="Ravi A."/>
            <person name="Getino M."/>
            <person name="Pursley I."/>
            <person name="Horton D.L."/>
            <person name="Alikhan N.F."/>
            <person name="Baker D."/>
            <person name="Gharbi K."/>
            <person name="Hall N."/>
            <person name="Watson M."/>
            <person name="Adriaenssens E.M."/>
            <person name="Foster-Nyarko E."/>
            <person name="Jarju S."/>
            <person name="Secka A."/>
            <person name="Antonio M."/>
            <person name="Oren A."/>
            <person name="Chaudhuri R.R."/>
            <person name="La Ragione R."/>
            <person name="Hildebrand F."/>
            <person name="Pallen M.J."/>
        </authorList>
    </citation>
    <scope>NUCLEOTIDE SEQUENCE</scope>
    <source>
        <strain evidence="9">6019</strain>
    </source>
</reference>
<keyword evidence="3" id="KW-0645">Protease</keyword>
<proteinExistence type="inferred from homology"/>
<dbReference type="SMART" id="SM00631">
    <property type="entry name" value="Zn_pept"/>
    <property type="match status" value="1"/>
</dbReference>
<evidence type="ECO:0000256" key="4">
    <source>
        <dbReference type="ARBA" id="ARBA00022801"/>
    </source>
</evidence>
<reference evidence="9" key="2">
    <citation type="submission" date="2021-09" db="EMBL/GenBank/DDBJ databases">
        <authorList>
            <person name="Gilroy R."/>
        </authorList>
    </citation>
    <scope>NUCLEOTIDE SEQUENCE</scope>
    <source>
        <strain evidence="9">6019</strain>
    </source>
</reference>
<comment type="cofactor">
    <cofactor evidence="1">
        <name>Zn(2+)</name>
        <dbReference type="ChEBI" id="CHEBI:29105"/>
    </cofactor>
</comment>
<keyword evidence="6" id="KW-0482">Metalloprotease</keyword>
<dbReference type="GO" id="GO:0004181">
    <property type="term" value="F:metallocarboxypeptidase activity"/>
    <property type="evidence" value="ECO:0007669"/>
    <property type="project" value="InterPro"/>
</dbReference>
<evidence type="ECO:0000256" key="5">
    <source>
        <dbReference type="ARBA" id="ARBA00022833"/>
    </source>
</evidence>